<dbReference type="EMBL" id="JBHSPC010000164">
    <property type="protein sequence ID" value="MFC5675427.1"/>
    <property type="molecule type" value="Genomic_DNA"/>
</dbReference>
<reference evidence="2" key="1">
    <citation type="journal article" date="2019" name="Int. J. Syst. Evol. Microbiol.">
        <title>The Global Catalogue of Microorganisms (GCM) 10K type strain sequencing project: providing services to taxonomists for standard genome sequencing and annotation.</title>
        <authorList>
            <consortium name="The Broad Institute Genomics Platform"/>
            <consortium name="The Broad Institute Genome Sequencing Center for Infectious Disease"/>
            <person name="Wu L."/>
            <person name="Ma J."/>
        </authorList>
    </citation>
    <scope>NUCLEOTIDE SEQUENCE [LARGE SCALE GENOMIC DNA]</scope>
    <source>
        <strain evidence="2">JCM 13852</strain>
    </source>
</reference>
<name>A0ABW0XXU5_9ACTN</name>
<organism evidence="1 2">
    <name type="scientific">Streptomyces incanus</name>
    <dbReference type="NCBI Taxonomy" id="887453"/>
    <lineage>
        <taxon>Bacteria</taxon>
        <taxon>Bacillati</taxon>
        <taxon>Actinomycetota</taxon>
        <taxon>Actinomycetes</taxon>
        <taxon>Kitasatosporales</taxon>
        <taxon>Streptomycetaceae</taxon>
        <taxon>Streptomyces</taxon>
    </lineage>
</organism>
<protein>
    <submittedName>
        <fullName evidence="1">Uncharacterized protein</fullName>
    </submittedName>
</protein>
<keyword evidence="2" id="KW-1185">Reference proteome</keyword>
<gene>
    <name evidence="1" type="ORF">ACFP2V_36835</name>
</gene>
<sequence>MTFGDPGAMRFVNESVTPVRDLSTLVVPQAGKLLRTCLRQCLHPRARLRPVFDAPSGPTQRPCLVEIRGNLIGRIEEAEREGRRGEVAGLPVGLGGAEAKLARLDSPPTGHLGVPGLRRVAGRHDGKIFAKPIGARLG</sequence>
<evidence type="ECO:0000313" key="1">
    <source>
        <dbReference type="EMBL" id="MFC5675427.1"/>
    </source>
</evidence>
<proteinExistence type="predicted"/>
<comment type="caution">
    <text evidence="1">The sequence shown here is derived from an EMBL/GenBank/DDBJ whole genome shotgun (WGS) entry which is preliminary data.</text>
</comment>
<evidence type="ECO:0000313" key="2">
    <source>
        <dbReference type="Proteomes" id="UP001596183"/>
    </source>
</evidence>
<dbReference type="Proteomes" id="UP001596183">
    <property type="component" value="Unassembled WGS sequence"/>
</dbReference>
<accession>A0ABW0XXU5</accession>